<feature type="region of interest" description="Disordered" evidence="1">
    <location>
        <begin position="361"/>
        <end position="455"/>
    </location>
</feature>
<feature type="compositionally biased region" description="Polar residues" evidence="1">
    <location>
        <begin position="210"/>
        <end position="234"/>
    </location>
</feature>
<organism evidence="2 3">
    <name type="scientific">Lentinula aff. detonsa</name>
    <dbReference type="NCBI Taxonomy" id="2804958"/>
    <lineage>
        <taxon>Eukaryota</taxon>
        <taxon>Fungi</taxon>
        <taxon>Dikarya</taxon>
        <taxon>Basidiomycota</taxon>
        <taxon>Agaricomycotina</taxon>
        <taxon>Agaricomycetes</taxon>
        <taxon>Agaricomycetidae</taxon>
        <taxon>Agaricales</taxon>
        <taxon>Marasmiineae</taxon>
        <taxon>Omphalotaceae</taxon>
        <taxon>Lentinula</taxon>
    </lineage>
</organism>
<evidence type="ECO:0000313" key="2">
    <source>
        <dbReference type="EMBL" id="KAJ3779840.1"/>
    </source>
</evidence>
<feature type="compositionally biased region" description="Acidic residues" evidence="1">
    <location>
        <begin position="418"/>
        <end position="455"/>
    </location>
</feature>
<gene>
    <name evidence="2" type="ORF">GGU10DRAFT_381676</name>
</gene>
<feature type="compositionally biased region" description="Acidic residues" evidence="1">
    <location>
        <begin position="361"/>
        <end position="383"/>
    </location>
</feature>
<feature type="compositionally biased region" description="Low complexity" evidence="1">
    <location>
        <begin position="191"/>
        <end position="209"/>
    </location>
</feature>
<proteinExistence type="predicted"/>
<sequence>MDGAGRYRPNKVKLYTFRPGEPLPYTKLHFLRRAEKESCSSFTSSSTSTSTSTWNAAREIGAGSAWNIDAQAQPTITPSFKLFIVPVEVLKLCPLLIDKAILTSHFPHTYISYSNELKHVGSPGPINWRLGGMGCHVRRSMKWRGSSRAHYVPPMTLGIEKLHGQQCIYSPPRMKTFHGFDTLTQAGNDISPNNSFPPQSTSSPSSLSSDATNTTLGELDITTASLTPERQTMASPGERFQSIVKGDTSPETQRSIKPLPRRVAKRSDENTCLRPVTPAFGISFNFTPLSANSPLLPSDRSNTVGAATTNKATSYLDVKHDPSYFRQTPYTPSRSSLACDDEKLLAADDTQLEVEEYYQGYVDDDQNELEQEGEGEDDDDEKMEFDWDAIREIEDEEEYEEEEEFQFGPAQWTLSEKNEEEEEEDDDDLVEVDVEENEDEKNEEGQTELDAYDELDQEDLVFPMPVKCEWMYQVAKDAPLLPCNFPARSVSEAKVHARRHARNNAIKPSTDNEKSAVWCRWHGCDFLEKHKLDEFVTHYSVHLLMAARDAFA</sequence>
<evidence type="ECO:0000256" key="1">
    <source>
        <dbReference type="SAM" id="MobiDB-lite"/>
    </source>
</evidence>
<dbReference type="Proteomes" id="UP001163798">
    <property type="component" value="Unassembled WGS sequence"/>
</dbReference>
<dbReference type="EMBL" id="MU794157">
    <property type="protein sequence ID" value="KAJ3779840.1"/>
    <property type="molecule type" value="Genomic_DNA"/>
</dbReference>
<dbReference type="AlphaFoldDB" id="A0AA38NMX6"/>
<name>A0AA38NMX6_9AGAR</name>
<accession>A0AA38NMX6</accession>
<keyword evidence="3" id="KW-1185">Reference proteome</keyword>
<reference evidence="2" key="1">
    <citation type="submission" date="2022-08" db="EMBL/GenBank/DDBJ databases">
        <authorList>
            <consortium name="DOE Joint Genome Institute"/>
            <person name="Min B."/>
            <person name="Riley R."/>
            <person name="Sierra-Patev S."/>
            <person name="Naranjo-Ortiz M."/>
            <person name="Looney B."/>
            <person name="Konkel Z."/>
            <person name="Slot J.C."/>
            <person name="Sakamoto Y."/>
            <person name="Steenwyk J.L."/>
            <person name="Rokas A."/>
            <person name="Carro J."/>
            <person name="Camarero S."/>
            <person name="Ferreira P."/>
            <person name="Molpeceres G."/>
            <person name="Ruiz-Duenas F.J."/>
            <person name="Serrano A."/>
            <person name="Henrissat B."/>
            <person name="Drula E."/>
            <person name="Hughes K.W."/>
            <person name="Mata J.L."/>
            <person name="Ishikawa N.K."/>
            <person name="Vargas-Isla R."/>
            <person name="Ushijima S."/>
            <person name="Smith C.A."/>
            <person name="Ahrendt S."/>
            <person name="Andreopoulos W."/>
            <person name="He G."/>
            <person name="Labutti K."/>
            <person name="Lipzen A."/>
            <person name="Ng V."/>
            <person name="Sandor L."/>
            <person name="Barry K."/>
            <person name="Martinez A.T."/>
            <person name="Xiao Y."/>
            <person name="Gibbons J.G."/>
            <person name="Terashima K."/>
            <person name="Hibbett D.S."/>
            <person name="Grigoriev I.V."/>
        </authorList>
    </citation>
    <scope>NUCLEOTIDE SEQUENCE</scope>
    <source>
        <strain evidence="2">TFB10291</strain>
    </source>
</reference>
<feature type="compositionally biased region" description="Acidic residues" evidence="1">
    <location>
        <begin position="393"/>
        <end position="405"/>
    </location>
</feature>
<comment type="caution">
    <text evidence="2">The sequence shown here is derived from an EMBL/GenBank/DDBJ whole genome shotgun (WGS) entry which is preliminary data.</text>
</comment>
<evidence type="ECO:0000313" key="3">
    <source>
        <dbReference type="Proteomes" id="UP001163798"/>
    </source>
</evidence>
<feature type="region of interest" description="Disordered" evidence="1">
    <location>
        <begin position="183"/>
        <end position="268"/>
    </location>
</feature>
<protein>
    <submittedName>
        <fullName evidence="2">Uncharacterized protein</fullName>
    </submittedName>
</protein>